<dbReference type="RefSeq" id="XP_029741332.1">
    <property type="nucleotide sequence ID" value="XM_029882477.1"/>
</dbReference>
<gene>
    <name evidence="6" type="ORF">EX895_001878</name>
</gene>
<evidence type="ECO:0000256" key="4">
    <source>
        <dbReference type="ARBA" id="ARBA00023136"/>
    </source>
</evidence>
<keyword evidence="4 5" id="KW-0472">Membrane</keyword>
<keyword evidence="7" id="KW-1185">Reference proteome</keyword>
<evidence type="ECO:0008006" key="8">
    <source>
        <dbReference type="Google" id="ProtNLM"/>
    </source>
</evidence>
<name>A0A4U7KYJ9_9BASI</name>
<evidence type="ECO:0000256" key="1">
    <source>
        <dbReference type="ARBA" id="ARBA00004141"/>
    </source>
</evidence>
<dbReference type="InterPro" id="IPR036259">
    <property type="entry name" value="MFS_trans_sf"/>
</dbReference>
<dbReference type="PANTHER" id="PTHR23507">
    <property type="entry name" value="ZGC:174356"/>
    <property type="match status" value="1"/>
</dbReference>
<comment type="caution">
    <text evidence="6">The sequence shown here is derived from an EMBL/GenBank/DDBJ whole genome shotgun (WGS) entry which is preliminary data.</text>
</comment>
<proteinExistence type="predicted"/>
<evidence type="ECO:0000256" key="5">
    <source>
        <dbReference type="SAM" id="Phobius"/>
    </source>
</evidence>
<evidence type="ECO:0000313" key="6">
    <source>
        <dbReference type="EMBL" id="TKY89347.1"/>
    </source>
</evidence>
<reference evidence="6 7" key="1">
    <citation type="submission" date="2019-05" db="EMBL/GenBank/DDBJ databases">
        <title>Sporisorium graminicola CBS 10092 draft sequencing and annotation.</title>
        <authorList>
            <person name="Solano-Gonzalez S."/>
            <person name="Caddick M.X."/>
            <person name="Darby A."/>
        </authorList>
    </citation>
    <scope>NUCLEOTIDE SEQUENCE [LARGE SCALE GENOMIC DNA]</scope>
    <source>
        <strain evidence="6 7">CBS 10092</strain>
    </source>
</reference>
<dbReference type="GO" id="GO:0016020">
    <property type="term" value="C:membrane"/>
    <property type="evidence" value="ECO:0007669"/>
    <property type="project" value="UniProtKB-SubCell"/>
</dbReference>
<feature type="transmembrane region" description="Helical" evidence="5">
    <location>
        <begin position="270"/>
        <end position="291"/>
    </location>
</feature>
<accession>A0A4U7KYJ9</accession>
<dbReference type="OrthoDB" id="5204190at2759"/>
<feature type="transmembrane region" description="Helical" evidence="5">
    <location>
        <begin position="419"/>
        <end position="441"/>
    </location>
</feature>
<dbReference type="Proteomes" id="UP000306050">
    <property type="component" value="Chromosome SGRAM_12"/>
</dbReference>
<sequence length="481" mass="52294">MSDNTAAAAHETTRLLSPADRHDCSNAAPFVSDSSCDAARVEVADDATGRHMQQTWLDSTTKRALIAVFVANLMVSFAHYVAISSIMDLIRGLSCQEYYSLRPNQFGQPGVERDCSLVDIQDRTSMVFSYMLSINSFISCLSALWLAPWLLRRLGLRLTMIIAVLAPTVELFVLASVPNRFPQNHGWIGSPTASLRFLLLESLLFGLVGCPDTLIGIVSQSIVLDASPPPLRSTWLARLSSCTFLGMLASTLLLSTLSLDTSRDDVSDKLPILLAALISTAAIFWTCLALPTHLPINGAQKDATARSTNVQESQSTGQSLKARLGQVMQPLRLLKPIEIYDETQDSAPPHAPSRPTRDWRLPKLIIAATLCDQIAVTTNLQVIYVQTRFGLHAQDLSRLLGLVGLIKWVYLVLVSTDKLVATLSSLANIMSTIGPILNANLYRFGLKRGFPEIVFAMAAAISVAVAVLVAGTRPSMRSCSV</sequence>
<dbReference type="GO" id="GO:0022857">
    <property type="term" value="F:transmembrane transporter activity"/>
    <property type="evidence" value="ECO:0007669"/>
    <property type="project" value="TreeGrafter"/>
</dbReference>
<comment type="subcellular location">
    <subcellularLocation>
        <location evidence="1">Membrane</location>
        <topology evidence="1">Multi-pass membrane protein</topology>
    </subcellularLocation>
</comment>
<dbReference type="GeneID" id="40724773"/>
<organism evidence="6 7">
    <name type="scientific">Sporisorium graminicola</name>
    <dbReference type="NCBI Taxonomy" id="280036"/>
    <lineage>
        <taxon>Eukaryota</taxon>
        <taxon>Fungi</taxon>
        <taxon>Dikarya</taxon>
        <taxon>Basidiomycota</taxon>
        <taxon>Ustilaginomycotina</taxon>
        <taxon>Ustilaginomycetes</taxon>
        <taxon>Ustilaginales</taxon>
        <taxon>Ustilaginaceae</taxon>
        <taxon>Sporisorium</taxon>
    </lineage>
</organism>
<dbReference type="PANTHER" id="PTHR23507:SF1">
    <property type="entry name" value="FI18259P1-RELATED"/>
    <property type="match status" value="1"/>
</dbReference>
<evidence type="ECO:0000256" key="3">
    <source>
        <dbReference type="ARBA" id="ARBA00022989"/>
    </source>
</evidence>
<feature type="transmembrane region" description="Helical" evidence="5">
    <location>
        <begin position="235"/>
        <end position="258"/>
    </location>
</feature>
<feature type="transmembrane region" description="Helical" evidence="5">
    <location>
        <begin position="158"/>
        <end position="177"/>
    </location>
</feature>
<keyword evidence="3 5" id="KW-1133">Transmembrane helix</keyword>
<feature type="transmembrane region" description="Helical" evidence="5">
    <location>
        <begin position="453"/>
        <end position="471"/>
    </location>
</feature>
<dbReference type="EMBL" id="SRRM01000005">
    <property type="protein sequence ID" value="TKY89347.1"/>
    <property type="molecule type" value="Genomic_DNA"/>
</dbReference>
<feature type="transmembrane region" description="Helical" evidence="5">
    <location>
        <begin position="127"/>
        <end position="151"/>
    </location>
</feature>
<evidence type="ECO:0000256" key="2">
    <source>
        <dbReference type="ARBA" id="ARBA00022692"/>
    </source>
</evidence>
<dbReference type="AlphaFoldDB" id="A0A4U7KYJ9"/>
<feature type="transmembrane region" description="Helical" evidence="5">
    <location>
        <begin position="64"/>
        <end position="83"/>
    </location>
</feature>
<dbReference type="Gene3D" id="1.20.1250.20">
    <property type="entry name" value="MFS general substrate transporter like domains"/>
    <property type="match status" value="1"/>
</dbReference>
<evidence type="ECO:0000313" key="7">
    <source>
        <dbReference type="Proteomes" id="UP000306050"/>
    </source>
</evidence>
<dbReference type="SUPFAM" id="SSF103473">
    <property type="entry name" value="MFS general substrate transporter"/>
    <property type="match status" value="1"/>
</dbReference>
<feature type="transmembrane region" description="Helical" evidence="5">
    <location>
        <begin position="197"/>
        <end position="223"/>
    </location>
</feature>
<keyword evidence="2 5" id="KW-0812">Transmembrane</keyword>
<protein>
    <recommendedName>
        <fullName evidence="8">Major facilitator superfamily (MFS) profile domain-containing protein</fullName>
    </recommendedName>
</protein>
<dbReference type="KEGG" id="sgra:EX895_001878"/>
<feature type="transmembrane region" description="Helical" evidence="5">
    <location>
        <begin position="396"/>
        <end position="413"/>
    </location>
</feature>